<dbReference type="AlphaFoldDB" id="A0A3P3RMW5"/>
<evidence type="ECO:0000313" key="3">
    <source>
        <dbReference type="Proteomes" id="UP000282322"/>
    </source>
</evidence>
<keyword evidence="3" id="KW-1185">Reference proteome</keyword>
<dbReference type="OrthoDB" id="170398at2157"/>
<evidence type="ECO:0000256" key="1">
    <source>
        <dbReference type="SAM" id="Phobius"/>
    </source>
</evidence>
<reference evidence="2 3" key="1">
    <citation type="submission" date="2018-11" db="EMBL/GenBank/DDBJ databases">
        <title>Taxonoimc description of Halomarina strain SPP-AMP-1.</title>
        <authorList>
            <person name="Pal Y."/>
            <person name="Srinivasana K."/>
            <person name="Verma A."/>
            <person name="Kumar P."/>
        </authorList>
    </citation>
    <scope>NUCLEOTIDE SEQUENCE [LARGE SCALE GENOMIC DNA]</scope>
    <source>
        <strain evidence="2 3">SPP-AMP-1</strain>
    </source>
</reference>
<organism evidence="2 3">
    <name type="scientific">Halocatena pleomorpha</name>
    <dbReference type="NCBI Taxonomy" id="1785090"/>
    <lineage>
        <taxon>Archaea</taxon>
        <taxon>Methanobacteriati</taxon>
        <taxon>Methanobacteriota</taxon>
        <taxon>Stenosarchaea group</taxon>
        <taxon>Halobacteria</taxon>
        <taxon>Halobacteriales</taxon>
        <taxon>Natronomonadaceae</taxon>
        <taxon>Halocatena</taxon>
    </lineage>
</organism>
<dbReference type="InterPro" id="IPR055943">
    <property type="entry name" value="DUF7521"/>
</dbReference>
<protein>
    <recommendedName>
        <fullName evidence="4">YapH protein</fullName>
    </recommendedName>
</protein>
<dbReference type="EMBL" id="RRCH01000001">
    <property type="protein sequence ID" value="RRJ34218.1"/>
    <property type="molecule type" value="Genomic_DNA"/>
</dbReference>
<name>A0A3P3RMW5_9EURY</name>
<keyword evidence="1" id="KW-1133">Transmembrane helix</keyword>
<dbReference type="Pfam" id="PF24365">
    <property type="entry name" value="DUF7521"/>
    <property type="match status" value="1"/>
</dbReference>
<feature type="transmembrane region" description="Helical" evidence="1">
    <location>
        <begin position="39"/>
        <end position="59"/>
    </location>
</feature>
<comment type="caution">
    <text evidence="2">The sequence shown here is derived from an EMBL/GenBank/DDBJ whole genome shotgun (WGS) entry which is preliminary data.</text>
</comment>
<proteinExistence type="predicted"/>
<feature type="transmembrane region" description="Helical" evidence="1">
    <location>
        <begin position="71"/>
        <end position="90"/>
    </location>
</feature>
<dbReference type="RefSeq" id="WP_124953135.1">
    <property type="nucleotide sequence ID" value="NZ_RRCH01000001.1"/>
</dbReference>
<keyword evidence="1" id="KW-0812">Transmembrane</keyword>
<dbReference type="Proteomes" id="UP000282322">
    <property type="component" value="Unassembled WGS sequence"/>
</dbReference>
<gene>
    <name evidence="2" type="ORF">EIK79_00090</name>
</gene>
<keyword evidence="1" id="KW-0472">Membrane</keyword>
<sequence length="93" mass="9809">MSQTVTFGIIAIKTVILLLGSGITYIAFKAYRRTGALSLRALALGFGVITIGALLAGIAHQLLDVALQTGVLINSLLTAIGFGIIIYSLYIER</sequence>
<feature type="transmembrane region" description="Helical" evidence="1">
    <location>
        <begin position="6"/>
        <end position="27"/>
    </location>
</feature>
<evidence type="ECO:0000313" key="2">
    <source>
        <dbReference type="EMBL" id="RRJ34218.1"/>
    </source>
</evidence>
<accession>A0A3P3RMW5</accession>
<evidence type="ECO:0008006" key="4">
    <source>
        <dbReference type="Google" id="ProtNLM"/>
    </source>
</evidence>